<evidence type="ECO:0000259" key="2">
    <source>
        <dbReference type="Pfam" id="PF13349"/>
    </source>
</evidence>
<feature type="domain" description="DUF4097" evidence="2">
    <location>
        <begin position="132"/>
        <end position="228"/>
    </location>
</feature>
<keyword evidence="4" id="KW-1185">Reference proteome</keyword>
<organism evidence="3 4">
    <name type="scientific">Roseateles rivi</name>
    <dbReference type="NCBI Taxonomy" id="3299028"/>
    <lineage>
        <taxon>Bacteria</taxon>
        <taxon>Pseudomonadati</taxon>
        <taxon>Pseudomonadota</taxon>
        <taxon>Betaproteobacteria</taxon>
        <taxon>Burkholderiales</taxon>
        <taxon>Sphaerotilaceae</taxon>
        <taxon>Roseateles</taxon>
    </lineage>
</organism>
<dbReference type="Proteomes" id="UP001606099">
    <property type="component" value="Unassembled WGS sequence"/>
</dbReference>
<accession>A0ABW7FTH1</accession>
<dbReference type="Gene3D" id="2.160.20.120">
    <property type="match status" value="1"/>
</dbReference>
<dbReference type="RefSeq" id="WP_394459096.1">
    <property type="nucleotide sequence ID" value="NZ_JBIGHZ010000002.1"/>
</dbReference>
<evidence type="ECO:0000313" key="4">
    <source>
        <dbReference type="Proteomes" id="UP001606099"/>
    </source>
</evidence>
<proteinExistence type="predicted"/>
<keyword evidence="1" id="KW-0732">Signal</keyword>
<dbReference type="Pfam" id="PF13349">
    <property type="entry name" value="DUF4097"/>
    <property type="match status" value="1"/>
</dbReference>
<evidence type="ECO:0000313" key="3">
    <source>
        <dbReference type="EMBL" id="MFG6447608.1"/>
    </source>
</evidence>
<dbReference type="EMBL" id="JBIGHZ010000002">
    <property type="protein sequence ID" value="MFG6447608.1"/>
    <property type="molecule type" value="Genomic_DNA"/>
</dbReference>
<sequence length="255" mass="27107">MLKTSKVLALVSALLLGAPLARAQAQLDVAADTAQALSVRSAVAFNQVQGHQGPLQLRLHGPAGLTLPTLALQRHGQTLVLDLGQLEPSLAAQLRLDVFLPAAWTLKMHSTGQRLRVAHVGAAVQLSDEAGAVFLENVGRLQLHDEGGDIELNNAAWSAAAQVRIQDGAGHITVRHFNGQLRINDGAGDITAQQLKGQLRIEDGSGWVDVSGAEQVFLHDGSGDLRVRDAKSLVLERDRSGAQSITNVPVIRRVD</sequence>
<feature type="signal peptide" evidence="1">
    <location>
        <begin position="1"/>
        <end position="23"/>
    </location>
</feature>
<dbReference type="InterPro" id="IPR025164">
    <property type="entry name" value="Toastrack_DUF4097"/>
</dbReference>
<name>A0ABW7FTH1_9BURK</name>
<gene>
    <name evidence="3" type="ORF">ACG0Z6_05055</name>
</gene>
<reference evidence="3 4" key="1">
    <citation type="submission" date="2024-08" db="EMBL/GenBank/DDBJ databases">
        <authorList>
            <person name="Lu H."/>
        </authorList>
    </citation>
    <scope>NUCLEOTIDE SEQUENCE [LARGE SCALE GENOMIC DNA]</scope>
    <source>
        <strain evidence="3 4">BYS180W</strain>
    </source>
</reference>
<comment type="caution">
    <text evidence="3">The sequence shown here is derived from an EMBL/GenBank/DDBJ whole genome shotgun (WGS) entry which is preliminary data.</text>
</comment>
<protein>
    <submittedName>
        <fullName evidence="3">DUF4097 family beta strand repeat-containing protein</fullName>
    </submittedName>
</protein>
<feature type="chain" id="PRO_5045065723" evidence="1">
    <location>
        <begin position="24"/>
        <end position="255"/>
    </location>
</feature>
<evidence type="ECO:0000256" key="1">
    <source>
        <dbReference type="SAM" id="SignalP"/>
    </source>
</evidence>